<sequence length="278" mass="32673">MKRFLIILIGILLTGCGTGQTISVQKSNTERLHNLIETTILSDDNIEFEREKVIPIIEDLLEENINAESFSYSRHVFTDIEEIEDDFDWGIDLISTSGTSLVYQSGDPAFVEFYGNGTTFYWKDNSKWYKTFDYYWTDFYLTNAQVKNMNVKFLHQLMEGNQFYGENQDLVVYYYTQIDNQIKKLRWITSLLEYNVEQIEGKISYENSNVYLVLLLDKGSQQFGLLSICEIYIDEGENNYRIREIYDYIEVNSLNEHNLMEIPIEVINKAIEKDIRGN</sequence>
<evidence type="ECO:0000313" key="1">
    <source>
        <dbReference type="EMBL" id="RXJ02199.1"/>
    </source>
</evidence>
<keyword evidence="2" id="KW-1185">Reference proteome</keyword>
<protein>
    <submittedName>
        <fullName evidence="1">Uncharacterized protein</fullName>
    </submittedName>
</protein>
<gene>
    <name evidence="1" type="ORF">DS745_07350</name>
</gene>
<dbReference type="PROSITE" id="PS51257">
    <property type="entry name" value="PROKAR_LIPOPROTEIN"/>
    <property type="match status" value="1"/>
</dbReference>
<evidence type="ECO:0000313" key="2">
    <source>
        <dbReference type="Proteomes" id="UP000290649"/>
    </source>
</evidence>
<accession>A0A4V1LGL7</accession>
<proteinExistence type="predicted"/>
<dbReference type="EMBL" id="QOUX01000026">
    <property type="protein sequence ID" value="RXJ02199.1"/>
    <property type="molecule type" value="Genomic_DNA"/>
</dbReference>
<dbReference type="Proteomes" id="UP000290649">
    <property type="component" value="Unassembled WGS sequence"/>
</dbReference>
<organism evidence="1 2">
    <name type="scientific">Anaerobacillus alkaliphilus</name>
    <dbReference type="NCBI Taxonomy" id="1548597"/>
    <lineage>
        <taxon>Bacteria</taxon>
        <taxon>Bacillati</taxon>
        <taxon>Bacillota</taxon>
        <taxon>Bacilli</taxon>
        <taxon>Bacillales</taxon>
        <taxon>Bacillaceae</taxon>
        <taxon>Anaerobacillus</taxon>
    </lineage>
</organism>
<name>A0A4V1LGL7_9BACI</name>
<comment type="caution">
    <text evidence="1">The sequence shown here is derived from an EMBL/GenBank/DDBJ whole genome shotgun (WGS) entry which is preliminary data.</text>
</comment>
<reference evidence="1 2" key="1">
    <citation type="journal article" date="2019" name="Int. J. Syst. Evol. Microbiol.">
        <title>Anaerobacillus alkaliphilus sp. nov., a novel alkaliphilic and moderately halophilic bacterium.</title>
        <authorList>
            <person name="Borsodi A.K."/>
            <person name="Aszalos J.M."/>
            <person name="Bihari P."/>
            <person name="Nagy I."/>
            <person name="Schumann P."/>
            <person name="Sproer C."/>
            <person name="Kovacs A.L."/>
            <person name="Boka K."/>
            <person name="Dobosy P."/>
            <person name="Ovari M."/>
            <person name="Szili-Kovacs T."/>
            <person name="Toth E."/>
        </authorList>
    </citation>
    <scope>NUCLEOTIDE SEQUENCE [LARGE SCALE GENOMIC DNA]</scope>
    <source>
        <strain evidence="1 2">B16-10</strain>
    </source>
</reference>
<dbReference type="RefSeq" id="WP_129077614.1">
    <property type="nucleotide sequence ID" value="NZ_QOUX01000026.1"/>
</dbReference>
<dbReference type="AlphaFoldDB" id="A0A4V1LGL7"/>